<dbReference type="Pfam" id="PF00198">
    <property type="entry name" value="2-oxoacid_dh"/>
    <property type="match status" value="1"/>
</dbReference>
<dbReference type="AlphaFoldDB" id="A0AAW1NPX8"/>
<dbReference type="GO" id="GO:0005739">
    <property type="term" value="C:mitochondrion"/>
    <property type="evidence" value="ECO:0007669"/>
    <property type="project" value="TreeGrafter"/>
</dbReference>
<comment type="cofactor">
    <cofactor evidence="1">
        <name>(R)-lipoate</name>
        <dbReference type="ChEBI" id="CHEBI:83088"/>
    </cofactor>
</comment>
<comment type="caution">
    <text evidence="5">The sequence shown here is derived from an EMBL/GenBank/DDBJ whole genome shotgun (WGS) entry which is preliminary data.</text>
</comment>
<organism evidence="5 6">
    <name type="scientific">Symbiochloris irregularis</name>
    <dbReference type="NCBI Taxonomy" id="706552"/>
    <lineage>
        <taxon>Eukaryota</taxon>
        <taxon>Viridiplantae</taxon>
        <taxon>Chlorophyta</taxon>
        <taxon>core chlorophytes</taxon>
        <taxon>Trebouxiophyceae</taxon>
        <taxon>Trebouxiales</taxon>
        <taxon>Trebouxiaceae</taxon>
        <taxon>Symbiochloris</taxon>
    </lineage>
</organism>
<evidence type="ECO:0000256" key="2">
    <source>
        <dbReference type="ARBA" id="ARBA00022679"/>
    </source>
</evidence>
<sequence>MVPNIKDVQSLSIAEITAELARLQQLAASNRISSADLSQGTITVSNIGSIGGKFATPLVTAREVAIVALGRVQRVPSWQEEGGTFLAKRVLPVSWGADHRVLDGAALANFNEAWKHLLQNPHLMLMHLR</sequence>
<evidence type="ECO:0000313" key="6">
    <source>
        <dbReference type="Proteomes" id="UP001465755"/>
    </source>
</evidence>
<evidence type="ECO:0000256" key="1">
    <source>
        <dbReference type="ARBA" id="ARBA00001938"/>
    </source>
</evidence>
<dbReference type="Gene3D" id="3.30.559.10">
    <property type="entry name" value="Chloramphenicol acetyltransferase-like domain"/>
    <property type="match status" value="1"/>
</dbReference>
<dbReference type="InterPro" id="IPR001078">
    <property type="entry name" value="2-oxoacid_DH_actylTfrase"/>
</dbReference>
<dbReference type="PANTHER" id="PTHR43178">
    <property type="entry name" value="DIHYDROLIPOAMIDE ACETYLTRANSFERASE COMPONENT OF PYRUVATE DEHYDROGENASE COMPLEX"/>
    <property type="match status" value="1"/>
</dbReference>
<keyword evidence="2" id="KW-0808">Transferase</keyword>
<dbReference type="GO" id="GO:0031405">
    <property type="term" value="F:lipoic acid binding"/>
    <property type="evidence" value="ECO:0007669"/>
    <property type="project" value="TreeGrafter"/>
</dbReference>
<evidence type="ECO:0000256" key="3">
    <source>
        <dbReference type="ARBA" id="ARBA00023315"/>
    </source>
</evidence>
<dbReference type="InterPro" id="IPR023213">
    <property type="entry name" value="CAT-like_dom_sf"/>
</dbReference>
<protein>
    <recommendedName>
        <fullName evidence="4">2-oxoacid dehydrogenase acyltransferase catalytic domain-containing protein</fullName>
    </recommendedName>
</protein>
<dbReference type="SUPFAM" id="SSF52777">
    <property type="entry name" value="CoA-dependent acyltransferases"/>
    <property type="match status" value="1"/>
</dbReference>
<name>A0AAW1NPX8_9CHLO</name>
<dbReference type="Proteomes" id="UP001465755">
    <property type="component" value="Unassembled WGS sequence"/>
</dbReference>
<reference evidence="5 6" key="1">
    <citation type="journal article" date="2024" name="Nat. Commun.">
        <title>Phylogenomics reveals the evolutionary origins of lichenization in chlorophyte algae.</title>
        <authorList>
            <person name="Puginier C."/>
            <person name="Libourel C."/>
            <person name="Otte J."/>
            <person name="Skaloud P."/>
            <person name="Haon M."/>
            <person name="Grisel S."/>
            <person name="Petersen M."/>
            <person name="Berrin J.G."/>
            <person name="Delaux P.M."/>
            <person name="Dal Grande F."/>
            <person name="Keller J."/>
        </authorList>
    </citation>
    <scope>NUCLEOTIDE SEQUENCE [LARGE SCALE GENOMIC DNA]</scope>
    <source>
        <strain evidence="5 6">SAG 2036</strain>
    </source>
</reference>
<dbReference type="GO" id="GO:0016407">
    <property type="term" value="F:acetyltransferase activity"/>
    <property type="evidence" value="ECO:0007669"/>
    <property type="project" value="TreeGrafter"/>
</dbReference>
<proteinExistence type="predicted"/>
<gene>
    <name evidence="5" type="ORF">WJX73_005936</name>
</gene>
<dbReference type="EMBL" id="JALJOQ010000156">
    <property type="protein sequence ID" value="KAK9792978.1"/>
    <property type="molecule type" value="Genomic_DNA"/>
</dbReference>
<keyword evidence="6" id="KW-1185">Reference proteome</keyword>
<evidence type="ECO:0000259" key="4">
    <source>
        <dbReference type="Pfam" id="PF00198"/>
    </source>
</evidence>
<dbReference type="PANTHER" id="PTHR43178:SF14">
    <property type="entry name" value="LIPOAMIDE ACYLTRANSFERASE COMPONENT OF BRANCHED-CHAIN ALPHA-KETO ACID DEHYDROGENASE COMPLEX, MITOCHONDRIAL"/>
    <property type="match status" value="1"/>
</dbReference>
<evidence type="ECO:0000313" key="5">
    <source>
        <dbReference type="EMBL" id="KAK9792978.1"/>
    </source>
</evidence>
<feature type="domain" description="2-oxoacid dehydrogenase acyltransferase catalytic" evidence="4">
    <location>
        <begin position="1"/>
        <end position="126"/>
    </location>
</feature>
<keyword evidence="3" id="KW-0012">Acyltransferase</keyword>
<accession>A0AAW1NPX8</accession>
<dbReference type="InterPro" id="IPR050743">
    <property type="entry name" value="2-oxoacid_DH_E2_comp"/>
</dbReference>